<keyword evidence="2 7" id="KW-0813">Transport</keyword>
<dbReference type="PANTHER" id="PTHR30193">
    <property type="entry name" value="ABC TRANSPORTER PERMEASE PROTEIN"/>
    <property type="match status" value="1"/>
</dbReference>
<feature type="transmembrane region" description="Helical" evidence="7">
    <location>
        <begin position="130"/>
        <end position="150"/>
    </location>
</feature>
<dbReference type="InterPro" id="IPR035906">
    <property type="entry name" value="MetI-like_sf"/>
</dbReference>
<feature type="domain" description="ABC transmembrane type-1" evidence="9">
    <location>
        <begin position="92"/>
        <end position="306"/>
    </location>
</feature>
<feature type="region of interest" description="Disordered" evidence="8">
    <location>
        <begin position="1"/>
        <end position="28"/>
    </location>
</feature>
<name>A0A7T7L3P2_9ACTN</name>
<reference evidence="10 11" key="1">
    <citation type="submission" date="2020-12" db="EMBL/GenBank/DDBJ databases">
        <title>A novel species.</title>
        <authorList>
            <person name="Li K."/>
        </authorList>
    </citation>
    <scope>NUCLEOTIDE SEQUENCE [LARGE SCALE GENOMIC DNA]</scope>
    <source>
        <strain evidence="10 11">ZYC-3</strain>
    </source>
</reference>
<keyword evidence="3" id="KW-1003">Cell membrane</keyword>
<dbReference type="GO" id="GO:0055085">
    <property type="term" value="P:transmembrane transport"/>
    <property type="evidence" value="ECO:0007669"/>
    <property type="project" value="InterPro"/>
</dbReference>
<comment type="similarity">
    <text evidence="7">Belongs to the binding-protein-dependent transport system permease family.</text>
</comment>
<dbReference type="Proteomes" id="UP000595636">
    <property type="component" value="Chromosome"/>
</dbReference>
<accession>A0A7T7L3P2</accession>
<keyword evidence="4 7" id="KW-0812">Transmembrane</keyword>
<keyword evidence="5 7" id="KW-1133">Transmembrane helix</keyword>
<dbReference type="Pfam" id="PF00528">
    <property type="entry name" value="BPD_transp_1"/>
    <property type="match status" value="1"/>
</dbReference>
<evidence type="ECO:0000256" key="4">
    <source>
        <dbReference type="ARBA" id="ARBA00022692"/>
    </source>
</evidence>
<dbReference type="Gene3D" id="1.10.3720.10">
    <property type="entry name" value="MetI-like"/>
    <property type="match status" value="1"/>
</dbReference>
<comment type="subcellular location">
    <subcellularLocation>
        <location evidence="1 7">Cell membrane</location>
        <topology evidence="1 7">Multi-pass membrane protein</topology>
    </subcellularLocation>
</comment>
<dbReference type="GO" id="GO:0005886">
    <property type="term" value="C:plasma membrane"/>
    <property type="evidence" value="ECO:0007669"/>
    <property type="project" value="UniProtKB-SubCell"/>
</dbReference>
<protein>
    <submittedName>
        <fullName evidence="10">Sugar ABC transporter permease</fullName>
    </submittedName>
</protein>
<feature type="transmembrane region" description="Helical" evidence="7">
    <location>
        <begin position="35"/>
        <end position="55"/>
    </location>
</feature>
<dbReference type="InterPro" id="IPR000515">
    <property type="entry name" value="MetI-like"/>
</dbReference>
<dbReference type="InterPro" id="IPR051393">
    <property type="entry name" value="ABC_transporter_permease"/>
</dbReference>
<feature type="transmembrane region" description="Helical" evidence="7">
    <location>
        <begin position="285"/>
        <end position="306"/>
    </location>
</feature>
<organism evidence="10 11">
    <name type="scientific">Streptomyces liliifuscus</name>
    <dbReference type="NCBI Taxonomy" id="2797636"/>
    <lineage>
        <taxon>Bacteria</taxon>
        <taxon>Bacillati</taxon>
        <taxon>Actinomycetota</taxon>
        <taxon>Actinomycetes</taxon>
        <taxon>Kitasatosporales</taxon>
        <taxon>Streptomycetaceae</taxon>
        <taxon>Streptomyces</taxon>
    </lineage>
</organism>
<gene>
    <name evidence="10" type="ORF">JEQ17_44985</name>
</gene>
<evidence type="ECO:0000256" key="5">
    <source>
        <dbReference type="ARBA" id="ARBA00022989"/>
    </source>
</evidence>
<evidence type="ECO:0000256" key="3">
    <source>
        <dbReference type="ARBA" id="ARBA00022475"/>
    </source>
</evidence>
<dbReference type="SUPFAM" id="SSF161098">
    <property type="entry name" value="MetI-like"/>
    <property type="match status" value="1"/>
</dbReference>
<dbReference type="AlphaFoldDB" id="A0A7T7L3P2"/>
<evidence type="ECO:0000256" key="2">
    <source>
        <dbReference type="ARBA" id="ARBA00022448"/>
    </source>
</evidence>
<dbReference type="PANTHER" id="PTHR30193:SF37">
    <property type="entry name" value="INNER MEMBRANE ABC TRANSPORTER PERMEASE PROTEIN YCJO"/>
    <property type="match status" value="1"/>
</dbReference>
<evidence type="ECO:0000259" key="9">
    <source>
        <dbReference type="PROSITE" id="PS50928"/>
    </source>
</evidence>
<sequence>MPSRPPVQQPPDVRVESPDVQVRSRGPRRRSPYRGYVYVLPAFAVYFCFAVLPALHTAYLSLFEWDGVTLGDWVGLGNYQEIFQDSILRRSVLNALVLVVFFSFIPIVVGLAMTGLLARFRRPGMGAYRFLFMLPQVVPLVAVGVTWRWLYGDDGLVNQTFRAVGLDGVTRAWLGDFGAALIAVGLVGTWVLSGLCMMLFLSGVQKVDPSLYEAARLDGAGPVREFVSVTLPHLRGEIAVAMTVTTVAALASFDIVYVTTNGGPGEQTTVPGLLVYRLAFSEGKVGLAAALAVVLGCLILGIVYLINRLSRSES</sequence>
<proteinExistence type="inferred from homology"/>
<evidence type="ECO:0000256" key="1">
    <source>
        <dbReference type="ARBA" id="ARBA00004651"/>
    </source>
</evidence>
<feature type="transmembrane region" description="Helical" evidence="7">
    <location>
        <begin position="177"/>
        <end position="201"/>
    </location>
</feature>
<dbReference type="KEGG" id="slf:JEQ17_44985"/>
<evidence type="ECO:0000313" key="11">
    <source>
        <dbReference type="Proteomes" id="UP000595636"/>
    </source>
</evidence>
<keyword evidence="6 7" id="KW-0472">Membrane</keyword>
<evidence type="ECO:0000313" key="10">
    <source>
        <dbReference type="EMBL" id="QQM45875.1"/>
    </source>
</evidence>
<dbReference type="CDD" id="cd06261">
    <property type="entry name" value="TM_PBP2"/>
    <property type="match status" value="1"/>
</dbReference>
<feature type="transmembrane region" description="Helical" evidence="7">
    <location>
        <begin position="95"/>
        <end position="118"/>
    </location>
</feature>
<evidence type="ECO:0000256" key="6">
    <source>
        <dbReference type="ARBA" id="ARBA00023136"/>
    </source>
</evidence>
<evidence type="ECO:0000256" key="8">
    <source>
        <dbReference type="SAM" id="MobiDB-lite"/>
    </source>
</evidence>
<feature type="transmembrane region" description="Helical" evidence="7">
    <location>
        <begin position="238"/>
        <end position="258"/>
    </location>
</feature>
<dbReference type="RefSeq" id="WP_200400711.1">
    <property type="nucleotide sequence ID" value="NZ_CP066831.1"/>
</dbReference>
<dbReference type="EMBL" id="CP066831">
    <property type="protein sequence ID" value="QQM45875.1"/>
    <property type="molecule type" value="Genomic_DNA"/>
</dbReference>
<keyword evidence="11" id="KW-1185">Reference proteome</keyword>
<evidence type="ECO:0000256" key="7">
    <source>
        <dbReference type="RuleBase" id="RU363032"/>
    </source>
</evidence>
<dbReference type="PROSITE" id="PS50928">
    <property type="entry name" value="ABC_TM1"/>
    <property type="match status" value="1"/>
</dbReference>